<comment type="caution">
    <text evidence="2">The sequence shown here is derived from an EMBL/GenBank/DDBJ whole genome shotgun (WGS) entry which is preliminary data.</text>
</comment>
<protein>
    <submittedName>
        <fullName evidence="2">PH domain-containing protein</fullName>
    </submittedName>
</protein>
<evidence type="ECO:0000313" key="2">
    <source>
        <dbReference type="EMBL" id="RDT45153.1"/>
    </source>
</evidence>
<gene>
    <name evidence="2" type="ORF">DXF87_27425</name>
</gene>
<dbReference type="AlphaFoldDB" id="A0ABD7GNI0"/>
<evidence type="ECO:0000313" key="3">
    <source>
        <dbReference type="Proteomes" id="UP000255291"/>
    </source>
</evidence>
<proteinExistence type="predicted"/>
<dbReference type="Proteomes" id="UP000255291">
    <property type="component" value="Unassembled WGS sequence"/>
</dbReference>
<reference evidence="2 3" key="1">
    <citation type="submission" date="2018-07" db="EMBL/GenBank/DDBJ databases">
        <title>The use of a cohorting ward and systematic surveillance cultures for the control of a Klebsiella pneumoniae carbapenemase (KPC)-producing Enterobacteriaceae outbreak.</title>
        <authorList>
            <person name="Doi Y."/>
        </authorList>
    </citation>
    <scope>NUCLEOTIDE SEQUENCE [LARGE SCALE GENOMIC DNA]</scope>
    <source>
        <strain evidence="2 3">1-RC-17-04017</strain>
    </source>
</reference>
<sequence>SLGIKQGILGRIYNYVTIVNKANRATNTPNQNIKEPNQYRSNVNKHIEENH</sequence>
<feature type="region of interest" description="Disordered" evidence="1">
    <location>
        <begin position="25"/>
        <end position="51"/>
    </location>
</feature>
<organism evidence="2 3">
    <name type="scientific">Enterobacter roggenkampii</name>
    <dbReference type="NCBI Taxonomy" id="1812935"/>
    <lineage>
        <taxon>Bacteria</taxon>
        <taxon>Pseudomonadati</taxon>
        <taxon>Pseudomonadota</taxon>
        <taxon>Gammaproteobacteria</taxon>
        <taxon>Enterobacterales</taxon>
        <taxon>Enterobacteriaceae</taxon>
        <taxon>Enterobacter</taxon>
        <taxon>Enterobacter cloacae complex</taxon>
    </lineage>
</organism>
<evidence type="ECO:0000256" key="1">
    <source>
        <dbReference type="SAM" id="MobiDB-lite"/>
    </source>
</evidence>
<dbReference type="EMBL" id="QRBW01000692">
    <property type="protein sequence ID" value="RDT45153.1"/>
    <property type="molecule type" value="Genomic_DNA"/>
</dbReference>
<feature type="non-terminal residue" evidence="2">
    <location>
        <position position="1"/>
    </location>
</feature>
<feature type="compositionally biased region" description="Polar residues" evidence="1">
    <location>
        <begin position="25"/>
        <end position="44"/>
    </location>
</feature>
<accession>A0ABD7GNI0</accession>
<name>A0ABD7GNI0_9ENTR</name>